<reference evidence="2" key="1">
    <citation type="submission" date="2020-03" db="EMBL/GenBank/DDBJ databases">
        <title>The deep terrestrial virosphere.</title>
        <authorList>
            <person name="Holmfeldt K."/>
            <person name="Nilsson E."/>
            <person name="Simone D."/>
            <person name="Lopez-Fernandez M."/>
            <person name="Wu X."/>
            <person name="de Brujin I."/>
            <person name="Lundin D."/>
            <person name="Andersson A."/>
            <person name="Bertilsson S."/>
            <person name="Dopson M."/>
        </authorList>
    </citation>
    <scope>NUCLEOTIDE SEQUENCE</scope>
    <source>
        <strain evidence="2">MM415A03678</strain>
    </source>
</reference>
<evidence type="ECO:0000256" key="1">
    <source>
        <dbReference type="SAM" id="MobiDB-lite"/>
    </source>
</evidence>
<accession>A0A6M3JK32</accession>
<feature type="region of interest" description="Disordered" evidence="1">
    <location>
        <begin position="215"/>
        <end position="239"/>
    </location>
</feature>
<dbReference type="EMBL" id="MT141801">
    <property type="protein sequence ID" value="QJA70539.1"/>
    <property type="molecule type" value="Genomic_DNA"/>
</dbReference>
<evidence type="ECO:0000313" key="2">
    <source>
        <dbReference type="EMBL" id="QJA70539.1"/>
    </source>
</evidence>
<gene>
    <name evidence="2" type="ORF">MM415A03678_0006</name>
</gene>
<sequence length="308" mass="34234">MEGKEIVVRGEQTLAIPPQMVVEAATEQARLLMDIVEKTKCYQEISGKKYLQVEAWETIGAFNRTHAETESIEPMMRDTTTIGYQARVQLWKDGVVVGGAVMPCYFTENCCKGKDGDAKHKACMSAAQTFATSKAYRMNFSYVAILAGYQPLPAEEVTDDMRTAVVVNKAEHYCKLHDTPFFMKGKMKAYAHPIKDEKGEPTGEWCHEHKAKPKDEIGAQAQTTSQPVTPKSEGVDEQPSPIDLTWLKEALDKIEATGVDKWGKKDVLARLNITVNGEHKKISDAVRQLSAEQAADFASEVADMLKML</sequence>
<name>A0A6M3JK32_9ZZZZ</name>
<feature type="compositionally biased region" description="Polar residues" evidence="1">
    <location>
        <begin position="220"/>
        <end position="229"/>
    </location>
</feature>
<organism evidence="2">
    <name type="scientific">viral metagenome</name>
    <dbReference type="NCBI Taxonomy" id="1070528"/>
    <lineage>
        <taxon>unclassified sequences</taxon>
        <taxon>metagenomes</taxon>
        <taxon>organismal metagenomes</taxon>
    </lineage>
</organism>
<protein>
    <submittedName>
        <fullName evidence="2">Uncharacterized protein</fullName>
    </submittedName>
</protein>
<proteinExistence type="predicted"/>
<dbReference type="AlphaFoldDB" id="A0A6M3JK32"/>